<proteinExistence type="predicted"/>
<gene>
    <name evidence="1" type="ORF">L6164_014321</name>
</gene>
<accession>A0ACB9NGT2</accession>
<comment type="caution">
    <text evidence="1">The sequence shown here is derived from an EMBL/GenBank/DDBJ whole genome shotgun (WGS) entry which is preliminary data.</text>
</comment>
<name>A0ACB9NGT2_BAUVA</name>
<reference evidence="1 2" key="1">
    <citation type="journal article" date="2022" name="DNA Res.">
        <title>Chromosomal-level genome assembly of the orchid tree Bauhinia variegata (Leguminosae; Cercidoideae) supports the allotetraploid origin hypothesis of Bauhinia.</title>
        <authorList>
            <person name="Zhong Y."/>
            <person name="Chen Y."/>
            <person name="Zheng D."/>
            <person name="Pang J."/>
            <person name="Liu Y."/>
            <person name="Luo S."/>
            <person name="Meng S."/>
            <person name="Qian L."/>
            <person name="Wei D."/>
            <person name="Dai S."/>
            <person name="Zhou R."/>
        </authorList>
    </citation>
    <scope>NUCLEOTIDE SEQUENCE [LARGE SCALE GENOMIC DNA]</scope>
    <source>
        <strain evidence="1">BV-YZ2020</strain>
    </source>
</reference>
<sequence length="350" mass="35745">MAKKINELVILLVVVASLIHSSAAQTRYLVGDALGWTIPPGGASAYTTWAANKTFTLGDTLVFNFTNGRHDVAKVSKAVFDGCTGGSTIFTITSSPATVTLNETGEQYYICTFSSHCSLGQKLAVNVTRASSSPAPQPSTPPATSPSPSPSPSPVTAPPPQARAPSPSRVPASAPAPAPSSEPVTYTVGDNLGWTIPSNGATAYQTWASGKNFKVGDILVFNFNSNAHDVAEVTKAKYDSCDGNSPLALYNTPPVRVTLNKSGEHYFLCAIPGHCSAGQKLAINVTGSGSTATPPSSAATPPSTTTTPTTPSSLSPTGAATPPPPDSAAKSLRVAGISATLLSIAAALLY</sequence>
<keyword evidence="2" id="KW-1185">Reference proteome</keyword>
<evidence type="ECO:0000313" key="2">
    <source>
        <dbReference type="Proteomes" id="UP000828941"/>
    </source>
</evidence>
<evidence type="ECO:0000313" key="1">
    <source>
        <dbReference type="EMBL" id="KAI4335698.1"/>
    </source>
</evidence>
<dbReference type="EMBL" id="CM039431">
    <property type="protein sequence ID" value="KAI4335698.1"/>
    <property type="molecule type" value="Genomic_DNA"/>
</dbReference>
<protein>
    <submittedName>
        <fullName evidence="1">Uncharacterized protein</fullName>
    </submittedName>
</protein>
<organism evidence="1 2">
    <name type="scientific">Bauhinia variegata</name>
    <name type="common">Purple orchid tree</name>
    <name type="synonym">Phanera variegata</name>
    <dbReference type="NCBI Taxonomy" id="167791"/>
    <lineage>
        <taxon>Eukaryota</taxon>
        <taxon>Viridiplantae</taxon>
        <taxon>Streptophyta</taxon>
        <taxon>Embryophyta</taxon>
        <taxon>Tracheophyta</taxon>
        <taxon>Spermatophyta</taxon>
        <taxon>Magnoliopsida</taxon>
        <taxon>eudicotyledons</taxon>
        <taxon>Gunneridae</taxon>
        <taxon>Pentapetalae</taxon>
        <taxon>rosids</taxon>
        <taxon>fabids</taxon>
        <taxon>Fabales</taxon>
        <taxon>Fabaceae</taxon>
        <taxon>Cercidoideae</taxon>
        <taxon>Cercideae</taxon>
        <taxon>Bauhiniinae</taxon>
        <taxon>Bauhinia</taxon>
    </lineage>
</organism>
<dbReference type="Proteomes" id="UP000828941">
    <property type="component" value="Chromosome 6"/>
</dbReference>